<keyword evidence="1" id="KW-1133">Transmembrane helix</keyword>
<protein>
    <recommendedName>
        <fullName evidence="4">FecR family protein</fullName>
    </recommendedName>
</protein>
<proteinExistence type="predicted"/>
<gene>
    <name evidence="2" type="ORF">OJ996_19250</name>
</gene>
<evidence type="ECO:0000256" key="1">
    <source>
        <dbReference type="SAM" id="Phobius"/>
    </source>
</evidence>
<accession>A0ABT3G7A3</accession>
<dbReference type="PANTHER" id="PTHR30273:SF2">
    <property type="entry name" value="PROTEIN FECR"/>
    <property type="match status" value="1"/>
</dbReference>
<evidence type="ECO:0000313" key="3">
    <source>
        <dbReference type="Proteomes" id="UP001165653"/>
    </source>
</evidence>
<evidence type="ECO:0008006" key="4">
    <source>
        <dbReference type="Google" id="ProtNLM"/>
    </source>
</evidence>
<keyword evidence="3" id="KW-1185">Reference proteome</keyword>
<dbReference type="PANTHER" id="PTHR30273">
    <property type="entry name" value="PERIPLASMIC SIGNAL SENSOR AND SIGMA FACTOR ACTIVATOR FECR-RELATED"/>
    <property type="match status" value="1"/>
</dbReference>
<keyword evidence="1" id="KW-0812">Transmembrane</keyword>
<sequence length="475" mass="51009">MNRKELETELQAFFDGTLEEQKLDALQEVLRRDADARACYREYLLLHHALSFRAKGEELMPLPARTEQPAPPPAVARFPRRQLLATAAVLMLAAIAGAVAWSHAKRPPLRYVASPGTDISVSHEFETAQANPKSPYLEPGSRLEIGDGTMELQFASGVRGIVRGPASFTLARKDLLQIEKGTAWFQVPEKAAGFKVSTPDLILDEGAAEFGVISDPSFLSEVHVFGGSIEVTNRHGHKYRTRVPAGRAQAAADSGEWRDIPVRRARFLTSLPGVEPESNLIVGKEYSTTQYAYANEVSDDDLLLGIAPVTSGWRLQNDADPIELTDGIHGGGFEKNPGDKVQGTWTAVGATAEYQLGAGPQGGGFDLTMVRSIADWENVGFGNQAWTMEVKPVGGDWMPLTTVSYEPLNAQPLSGGGATKVTVTGKDGRLARGIEAIKVTAGRVPGSVGHGFVWRELDVFGTPAAPSGAGHTPPP</sequence>
<dbReference type="RefSeq" id="WP_264515287.1">
    <property type="nucleotide sequence ID" value="NZ_JAPDDR010000010.1"/>
</dbReference>
<comment type="caution">
    <text evidence="2">The sequence shown here is derived from an EMBL/GenBank/DDBJ whole genome shotgun (WGS) entry which is preliminary data.</text>
</comment>
<feature type="transmembrane region" description="Helical" evidence="1">
    <location>
        <begin position="83"/>
        <end position="101"/>
    </location>
</feature>
<reference evidence="2" key="1">
    <citation type="submission" date="2022-10" db="EMBL/GenBank/DDBJ databases">
        <title>Luteolibacter sp. GHJ8, whole genome shotgun sequencing project.</title>
        <authorList>
            <person name="Zhao G."/>
            <person name="Shen L."/>
        </authorList>
    </citation>
    <scope>NUCLEOTIDE SEQUENCE</scope>
    <source>
        <strain evidence="2">GHJ8</strain>
    </source>
</reference>
<keyword evidence="1" id="KW-0472">Membrane</keyword>
<organism evidence="2 3">
    <name type="scientific">Luteolibacter rhizosphaerae</name>
    <dbReference type="NCBI Taxonomy" id="2989719"/>
    <lineage>
        <taxon>Bacteria</taxon>
        <taxon>Pseudomonadati</taxon>
        <taxon>Verrucomicrobiota</taxon>
        <taxon>Verrucomicrobiia</taxon>
        <taxon>Verrucomicrobiales</taxon>
        <taxon>Verrucomicrobiaceae</taxon>
        <taxon>Luteolibacter</taxon>
    </lineage>
</organism>
<dbReference type="InterPro" id="IPR012373">
    <property type="entry name" value="Ferrdict_sens_TM"/>
</dbReference>
<name>A0ABT3G7A3_9BACT</name>
<evidence type="ECO:0000313" key="2">
    <source>
        <dbReference type="EMBL" id="MCW1915732.1"/>
    </source>
</evidence>
<dbReference type="EMBL" id="JAPDDR010000010">
    <property type="protein sequence ID" value="MCW1915732.1"/>
    <property type="molecule type" value="Genomic_DNA"/>
</dbReference>
<dbReference type="Proteomes" id="UP001165653">
    <property type="component" value="Unassembled WGS sequence"/>
</dbReference>